<dbReference type="PANTHER" id="PTHR43800">
    <property type="entry name" value="PEPTIDYL-LYSINE N-ACETYLTRANSFERASE YJAB"/>
    <property type="match status" value="1"/>
</dbReference>
<keyword evidence="5" id="KW-1185">Reference proteome</keyword>
<dbReference type="Pfam" id="PF13673">
    <property type="entry name" value="Acetyltransf_10"/>
    <property type="match status" value="1"/>
</dbReference>
<gene>
    <name evidence="4" type="ORF">GCM10022386_06070</name>
</gene>
<dbReference type="Gene3D" id="3.40.630.30">
    <property type="match status" value="1"/>
</dbReference>
<keyword evidence="1" id="KW-0808">Transferase</keyword>
<comment type="caution">
    <text evidence="4">The sequence shown here is derived from an EMBL/GenBank/DDBJ whole genome shotgun (WGS) entry which is preliminary data.</text>
</comment>
<keyword evidence="2" id="KW-0012">Acyltransferase</keyword>
<organism evidence="4 5">
    <name type="scientific">Flavobacterium cheonhonense</name>
    <dbReference type="NCBI Taxonomy" id="706185"/>
    <lineage>
        <taxon>Bacteria</taxon>
        <taxon>Pseudomonadati</taxon>
        <taxon>Bacteroidota</taxon>
        <taxon>Flavobacteriia</taxon>
        <taxon>Flavobacteriales</taxon>
        <taxon>Flavobacteriaceae</taxon>
        <taxon>Flavobacterium</taxon>
    </lineage>
</organism>
<evidence type="ECO:0000313" key="5">
    <source>
        <dbReference type="Proteomes" id="UP001500968"/>
    </source>
</evidence>
<name>A0ABP7TG56_9FLAO</name>
<evidence type="ECO:0000313" key="4">
    <source>
        <dbReference type="EMBL" id="GAA4025657.1"/>
    </source>
</evidence>
<dbReference type="InterPro" id="IPR000182">
    <property type="entry name" value="GNAT_dom"/>
</dbReference>
<evidence type="ECO:0000256" key="1">
    <source>
        <dbReference type="ARBA" id="ARBA00022679"/>
    </source>
</evidence>
<evidence type="ECO:0000259" key="3">
    <source>
        <dbReference type="PROSITE" id="PS51186"/>
    </source>
</evidence>
<feature type="domain" description="N-acetyltransferase" evidence="3">
    <location>
        <begin position="2"/>
        <end position="165"/>
    </location>
</feature>
<dbReference type="InterPro" id="IPR016181">
    <property type="entry name" value="Acyl_CoA_acyltransferase"/>
</dbReference>
<dbReference type="EMBL" id="BAABCR010000008">
    <property type="protein sequence ID" value="GAA4025657.1"/>
    <property type="molecule type" value="Genomic_DNA"/>
</dbReference>
<dbReference type="CDD" id="cd04301">
    <property type="entry name" value="NAT_SF"/>
    <property type="match status" value="1"/>
</dbReference>
<dbReference type="PANTHER" id="PTHR43800:SF1">
    <property type="entry name" value="PEPTIDYL-LYSINE N-ACETYLTRANSFERASE YJAB"/>
    <property type="match status" value="1"/>
</dbReference>
<dbReference type="RefSeq" id="WP_324691662.1">
    <property type="nucleotide sequence ID" value="NZ_BAABCR010000008.1"/>
</dbReference>
<proteinExistence type="predicted"/>
<dbReference type="Proteomes" id="UP001500968">
    <property type="component" value="Unassembled WGS sequence"/>
</dbReference>
<dbReference type="SUPFAM" id="SSF55729">
    <property type="entry name" value="Acyl-CoA N-acyltransferases (Nat)"/>
    <property type="match status" value="1"/>
</dbReference>
<sequence>MFTIVPNTDNQFTAVRAIAFEVWPKTYGAILTEAQLAYMLEMMYSVAALQEQSTLKQHHFVLIYSNDEAVGFASYEHNVNNSGKTKIHKIYILSSQQGKGTGKALVDYIEQQALAFGDEALFLNVNKYNSAIQFYQKTGFEIVKEEVIDIGNGFVMDDYVMGKQL</sequence>
<dbReference type="PROSITE" id="PS51186">
    <property type="entry name" value="GNAT"/>
    <property type="match status" value="1"/>
</dbReference>
<reference evidence="5" key="1">
    <citation type="journal article" date="2019" name="Int. J. Syst. Evol. Microbiol.">
        <title>The Global Catalogue of Microorganisms (GCM) 10K type strain sequencing project: providing services to taxonomists for standard genome sequencing and annotation.</title>
        <authorList>
            <consortium name="The Broad Institute Genomics Platform"/>
            <consortium name="The Broad Institute Genome Sequencing Center for Infectious Disease"/>
            <person name="Wu L."/>
            <person name="Ma J."/>
        </authorList>
    </citation>
    <scope>NUCLEOTIDE SEQUENCE [LARGE SCALE GENOMIC DNA]</scope>
    <source>
        <strain evidence="5">JCM 17064</strain>
    </source>
</reference>
<evidence type="ECO:0000256" key="2">
    <source>
        <dbReference type="ARBA" id="ARBA00023315"/>
    </source>
</evidence>
<accession>A0ABP7TG56</accession>
<protein>
    <submittedName>
        <fullName evidence="4">GNAT family N-acetyltransferase</fullName>
    </submittedName>
</protein>